<evidence type="ECO:0000256" key="5">
    <source>
        <dbReference type="ARBA" id="ARBA00022630"/>
    </source>
</evidence>
<accession>D2I2K8</accession>
<dbReference type="EC" id="1.4.3.-" evidence="14"/>
<evidence type="ECO:0000256" key="10">
    <source>
        <dbReference type="ARBA" id="ARBA00023157"/>
    </source>
</evidence>
<evidence type="ECO:0000256" key="2">
    <source>
        <dbReference type="ARBA" id="ARBA00004613"/>
    </source>
</evidence>
<keyword evidence="5 14" id="KW-0285">Flavoprotein</keyword>
<evidence type="ECO:0000259" key="15">
    <source>
        <dbReference type="Pfam" id="PF01593"/>
    </source>
</evidence>
<dbReference type="FunFam" id="3.50.50.60:FF:000242">
    <property type="entry name" value="Amine oxidase"/>
    <property type="match status" value="1"/>
</dbReference>
<dbReference type="Gene3D" id="3.90.660.10">
    <property type="match status" value="1"/>
</dbReference>
<dbReference type="PANTHER" id="PTHR10742:SF355">
    <property type="entry name" value="AMINE OXIDASE"/>
    <property type="match status" value="1"/>
</dbReference>
<evidence type="ECO:0000256" key="12">
    <source>
        <dbReference type="ARBA" id="ARBA00047637"/>
    </source>
</evidence>
<keyword evidence="10" id="KW-1015">Disulfide bond</keyword>
<evidence type="ECO:0000256" key="7">
    <source>
        <dbReference type="ARBA" id="ARBA00022827"/>
    </source>
</evidence>
<dbReference type="GO" id="GO:0009063">
    <property type="term" value="P:amino acid catabolic process"/>
    <property type="evidence" value="ECO:0007669"/>
    <property type="project" value="TreeGrafter"/>
</dbReference>
<proteinExistence type="inferred from homology"/>
<feature type="binding site" evidence="13">
    <location>
        <position position="36"/>
    </location>
    <ligand>
        <name>FAD</name>
        <dbReference type="ChEBI" id="CHEBI:57692"/>
    </ligand>
</feature>
<dbReference type="Pfam" id="PF01593">
    <property type="entry name" value="Amino_oxidase"/>
    <property type="match status" value="1"/>
</dbReference>
<feature type="binding site" evidence="13">
    <location>
        <position position="259"/>
    </location>
    <ligand>
        <name>FAD</name>
        <dbReference type="ChEBI" id="CHEBI:57692"/>
    </ligand>
</feature>
<dbReference type="PANTHER" id="PTHR10742">
    <property type="entry name" value="FLAVIN MONOAMINE OXIDASE"/>
    <property type="match status" value="1"/>
</dbReference>
<evidence type="ECO:0000256" key="8">
    <source>
        <dbReference type="ARBA" id="ARBA00023002"/>
    </source>
</evidence>
<feature type="binding site" evidence="13">
    <location>
        <begin position="79"/>
        <end position="82"/>
    </location>
    <ligand>
        <name>FAD</name>
        <dbReference type="ChEBI" id="CHEBI:57692"/>
    </ligand>
</feature>
<dbReference type="AlphaFoldDB" id="D2I2K8"/>
<feature type="domain" description="Amine oxidase" evidence="15">
    <location>
        <begin position="35"/>
        <end position="481"/>
    </location>
</feature>
<dbReference type="GO" id="GO:0001716">
    <property type="term" value="F:L-amino-acid oxidase activity"/>
    <property type="evidence" value="ECO:0007669"/>
    <property type="project" value="UniProtKB-EC"/>
</dbReference>
<dbReference type="GO" id="GO:0005576">
    <property type="term" value="C:extracellular region"/>
    <property type="evidence" value="ECO:0007669"/>
    <property type="project" value="UniProtKB-SubCell"/>
</dbReference>
<feature type="non-terminal residue" evidence="16">
    <location>
        <position position="1"/>
    </location>
</feature>
<comment type="subcellular location">
    <subcellularLocation>
        <location evidence="2">Secreted</location>
    </subcellularLocation>
</comment>
<evidence type="ECO:0000256" key="13">
    <source>
        <dbReference type="PIRSR" id="PIRSR601613-1"/>
    </source>
</evidence>
<dbReference type="GO" id="GO:0090729">
    <property type="term" value="F:toxin activity"/>
    <property type="evidence" value="ECO:0007669"/>
    <property type="project" value="UniProtKB-KW"/>
</dbReference>
<dbReference type="FunFam" id="3.50.50.60:FF:000450">
    <property type="entry name" value="Amine oxidase"/>
    <property type="match status" value="1"/>
</dbReference>
<dbReference type="Gene3D" id="3.50.50.60">
    <property type="entry name" value="FAD/NAD(P)-binding domain"/>
    <property type="match status" value="1"/>
</dbReference>
<dbReference type="Gene3D" id="1.10.405.10">
    <property type="entry name" value="Guanine Nucleotide Dissociation Inhibitor, domain 1"/>
    <property type="match status" value="1"/>
</dbReference>
<dbReference type="InterPro" id="IPR002937">
    <property type="entry name" value="Amino_oxidase"/>
</dbReference>
<dbReference type="EMBL" id="GL194181">
    <property type="protein sequence ID" value="EFB24797.1"/>
    <property type="molecule type" value="Genomic_DNA"/>
</dbReference>
<gene>
    <name evidence="16" type="ORF">PANDA_019635</name>
</gene>
<sequence length="483" mass="53718">KCLQDPEYESILVTAQEGLHTSPLPKRVVIVGAGMSGLVAAKALQDAGHQVTILETSQHIGGRVATIRNEEEGWYHELGPMRIPKSHRLVHTYIKKLGLKLNRFIQYDGNTWYLINGKRHRSKEVQDNPEVLGYSVSPTEKAKSPSNLFYQSIAKVPPASPLPGSGKKKFWPKVTWQVRGQTQAYLVKEGELSEGAVKMIGTVMNEDAAYYKSLLESLWDSFIFSKSNNFSEITGGFDQLPKALSATLKPGTIRLGSNVETVVRDGPKVQVSYRVGKPGSALRTLTSDFVIITASAKATRLITFKPPLSLDKMEALRLVHYTSATKVILACKEPFWERDGIRGGVSITDRPSRHIYYPSHSFPSGKSILLASYTVDDDSLFFTSMTHEQMEDVVLEDVAAVHQIPKDELRRICPSSVAKRWSLDPLAMGAFAEFTPYQFIDYSQELFKPEGRIHFAGEHTSMPHGWIDTAIKSGLQAARNIQA</sequence>
<dbReference type="InterPro" id="IPR001613">
    <property type="entry name" value="Flavin_amine_oxidase"/>
</dbReference>
<keyword evidence="4" id="KW-0929">Antimicrobial</keyword>
<name>D2I2K8_AILME</name>
<keyword evidence="8 14" id="KW-0560">Oxidoreductase</keyword>
<organism evidence="16">
    <name type="scientific">Ailuropoda melanoleuca</name>
    <name type="common">Giant panda</name>
    <dbReference type="NCBI Taxonomy" id="9646"/>
    <lineage>
        <taxon>Eukaryota</taxon>
        <taxon>Metazoa</taxon>
        <taxon>Chordata</taxon>
        <taxon>Craniata</taxon>
        <taxon>Vertebrata</taxon>
        <taxon>Euteleostomi</taxon>
        <taxon>Mammalia</taxon>
        <taxon>Eutheria</taxon>
        <taxon>Laurasiatheria</taxon>
        <taxon>Carnivora</taxon>
        <taxon>Caniformia</taxon>
        <taxon>Ursidae</taxon>
        <taxon>Ailuropoda</taxon>
    </lineage>
</organism>
<dbReference type="InterPro" id="IPR036188">
    <property type="entry name" value="FAD/NAD-bd_sf"/>
</dbReference>
<evidence type="ECO:0000313" key="16">
    <source>
        <dbReference type="EMBL" id="EFB24797.1"/>
    </source>
</evidence>
<dbReference type="SUPFAM" id="SSF51905">
    <property type="entry name" value="FAD/NAD(P)-binding domain"/>
    <property type="match status" value="1"/>
</dbReference>
<dbReference type="PRINTS" id="PR00757">
    <property type="entry name" value="AMINEOXDASEF"/>
</dbReference>
<feature type="non-terminal residue" evidence="16">
    <location>
        <position position="483"/>
    </location>
</feature>
<comment type="cofactor">
    <cofactor evidence="1 14">
        <name>FAD</name>
        <dbReference type="ChEBI" id="CHEBI:57692"/>
    </cofactor>
</comment>
<keyword evidence="7 14" id="KW-0274">FAD</keyword>
<dbReference type="GO" id="GO:0042742">
    <property type="term" value="P:defense response to bacterium"/>
    <property type="evidence" value="ECO:0007669"/>
    <property type="project" value="UniProtKB-KW"/>
</dbReference>
<keyword evidence="6" id="KW-0800">Toxin</keyword>
<evidence type="ECO:0000256" key="4">
    <source>
        <dbReference type="ARBA" id="ARBA00022529"/>
    </source>
</evidence>
<comment type="catalytic activity">
    <reaction evidence="12">
        <text>an L-alpha-amino acid + O2 + H2O = a 2-oxocarboxylate + H2O2 + NH4(+)</text>
        <dbReference type="Rhea" id="RHEA:13781"/>
        <dbReference type="ChEBI" id="CHEBI:15377"/>
        <dbReference type="ChEBI" id="CHEBI:15379"/>
        <dbReference type="ChEBI" id="CHEBI:16240"/>
        <dbReference type="ChEBI" id="CHEBI:28938"/>
        <dbReference type="ChEBI" id="CHEBI:35179"/>
        <dbReference type="ChEBI" id="CHEBI:59869"/>
        <dbReference type="EC" id="1.4.3.2"/>
    </reaction>
</comment>
<keyword evidence="9" id="KW-0044">Antibiotic</keyword>
<dbReference type="InParanoid" id="D2I2K8"/>
<evidence type="ECO:0000256" key="6">
    <source>
        <dbReference type="ARBA" id="ARBA00022656"/>
    </source>
</evidence>
<evidence type="ECO:0000256" key="14">
    <source>
        <dbReference type="RuleBase" id="RU362067"/>
    </source>
</evidence>
<dbReference type="SUPFAM" id="SSF54373">
    <property type="entry name" value="FAD-linked reductases, C-terminal domain"/>
    <property type="match status" value="1"/>
</dbReference>
<feature type="binding site" evidence="13">
    <location>
        <position position="82"/>
    </location>
    <ligand>
        <name>substrate</name>
    </ligand>
</feature>
<feature type="binding site" evidence="13">
    <location>
        <position position="458"/>
    </location>
    <ligand>
        <name>FAD</name>
        <dbReference type="ChEBI" id="CHEBI:57692"/>
    </ligand>
</feature>
<reference evidence="16" key="1">
    <citation type="journal article" date="2010" name="Nature">
        <title>The sequence and de novo assembly of the giant panda genome.</title>
        <authorList>
            <person name="Li R."/>
            <person name="Fan W."/>
            <person name="Tian G."/>
            <person name="Zhu H."/>
            <person name="He L."/>
            <person name="Cai J."/>
            <person name="Huang Q."/>
            <person name="Cai Q."/>
            <person name="Li B."/>
            <person name="Bai Y."/>
            <person name="Zhang Z."/>
            <person name="Zhang Y."/>
            <person name="Wang W."/>
            <person name="Li J."/>
            <person name="Wei F."/>
            <person name="Li H."/>
            <person name="Jian M."/>
            <person name="Li J."/>
            <person name="Zhang Z."/>
            <person name="Nielsen R."/>
            <person name="Li D."/>
            <person name="Gu W."/>
            <person name="Yang Z."/>
            <person name="Xuan Z."/>
            <person name="Ryder O.A."/>
            <person name="Leung F.C."/>
            <person name="Zhou Y."/>
            <person name="Cao J."/>
            <person name="Sun X."/>
            <person name="Fu Y."/>
            <person name="Fang X."/>
            <person name="Guo X."/>
            <person name="Wang B."/>
            <person name="Hou R."/>
            <person name="Shen F."/>
            <person name="Mu B."/>
            <person name="Ni P."/>
            <person name="Lin R."/>
            <person name="Qian W."/>
            <person name="Wang G."/>
            <person name="Yu C."/>
            <person name="Nie W."/>
            <person name="Wang J."/>
            <person name="Wu Z."/>
            <person name="Liang H."/>
            <person name="Min J."/>
            <person name="Wu Q."/>
            <person name="Cheng S."/>
            <person name="Ruan J."/>
            <person name="Wang M."/>
            <person name="Shi Z."/>
            <person name="Wen M."/>
            <person name="Liu B."/>
            <person name="Ren X."/>
            <person name="Zheng H."/>
            <person name="Dong D."/>
            <person name="Cook K."/>
            <person name="Shan G."/>
            <person name="Zhang H."/>
            <person name="Kosiol C."/>
            <person name="Xie X."/>
            <person name="Lu Z."/>
            <person name="Zheng H."/>
            <person name="Li Y."/>
            <person name="Steiner C.C."/>
            <person name="Lam T.T."/>
            <person name="Lin S."/>
            <person name="Zhang Q."/>
            <person name="Li G."/>
            <person name="Tian J."/>
            <person name="Gong T."/>
            <person name="Liu H."/>
            <person name="Zhang D."/>
            <person name="Fang L."/>
            <person name="Ye C."/>
            <person name="Zhang J."/>
            <person name="Hu W."/>
            <person name="Xu A."/>
            <person name="Ren Y."/>
            <person name="Zhang G."/>
            <person name="Bruford M.W."/>
            <person name="Li Q."/>
            <person name="Ma L."/>
            <person name="Guo Y."/>
            <person name="An N."/>
            <person name="Hu Y."/>
            <person name="Zheng Y."/>
            <person name="Shi Y."/>
            <person name="Li Z."/>
            <person name="Liu Q."/>
            <person name="Chen Y."/>
            <person name="Zhao J."/>
            <person name="Qu N."/>
            <person name="Zhao S."/>
            <person name="Tian F."/>
            <person name="Wang X."/>
            <person name="Wang H."/>
            <person name="Xu L."/>
            <person name="Liu X."/>
            <person name="Vinar T."/>
            <person name="Wang Y."/>
            <person name="Lam T.W."/>
            <person name="Yiu S.M."/>
            <person name="Liu S."/>
            <person name="Zhang H."/>
            <person name="Li D."/>
            <person name="Huang Y."/>
            <person name="Wang X."/>
            <person name="Yang G."/>
            <person name="Jiang Z."/>
            <person name="Wang J."/>
            <person name="Qin N."/>
            <person name="Li L."/>
            <person name="Li J."/>
            <person name="Bolund L."/>
            <person name="Kristiansen K."/>
            <person name="Wong G.K."/>
            <person name="Olson M."/>
            <person name="Zhang X."/>
            <person name="Li S."/>
            <person name="Yang H."/>
            <person name="Wang J."/>
            <person name="Wang J."/>
        </authorList>
    </citation>
    <scope>NUCLEOTIDE SEQUENCE [LARGE SCALE GENOMIC DNA]</scope>
</reference>
<evidence type="ECO:0000256" key="9">
    <source>
        <dbReference type="ARBA" id="ARBA00023022"/>
    </source>
</evidence>
<evidence type="ECO:0000256" key="1">
    <source>
        <dbReference type="ARBA" id="ARBA00001974"/>
    </source>
</evidence>
<keyword evidence="3" id="KW-0964">Secreted</keyword>
<comment type="similarity">
    <text evidence="14">Belongs to the flavin monoamine oxidase family.</text>
</comment>
<dbReference type="InterPro" id="IPR050281">
    <property type="entry name" value="Flavin_monoamine_oxidase"/>
</dbReference>
<keyword evidence="11" id="KW-1199">Hemostasis impairing toxin</keyword>
<evidence type="ECO:0000256" key="11">
    <source>
        <dbReference type="ARBA" id="ARBA00023240"/>
    </source>
</evidence>
<evidence type="ECO:0000256" key="3">
    <source>
        <dbReference type="ARBA" id="ARBA00022525"/>
    </source>
</evidence>
<protein>
    <recommendedName>
        <fullName evidence="14">Amine oxidase</fullName>
        <ecNumber evidence="14">1.4.3.-</ecNumber>
    </recommendedName>
</protein>